<organism evidence="2">
    <name type="scientific">Dichomitus squalens</name>
    <dbReference type="NCBI Taxonomy" id="114155"/>
    <lineage>
        <taxon>Eukaryota</taxon>
        <taxon>Fungi</taxon>
        <taxon>Dikarya</taxon>
        <taxon>Basidiomycota</taxon>
        <taxon>Agaricomycotina</taxon>
        <taxon>Agaricomycetes</taxon>
        <taxon>Polyporales</taxon>
        <taxon>Polyporaceae</taxon>
        <taxon>Dichomitus</taxon>
    </lineage>
</organism>
<dbReference type="Proteomes" id="UP000292957">
    <property type="component" value="Unassembled WGS sequence"/>
</dbReference>
<name>A0A4Q9N0Q8_9APHY</name>
<reference evidence="2" key="1">
    <citation type="submission" date="2019-01" db="EMBL/GenBank/DDBJ databases">
        <title>Draft genome sequences of three monokaryotic isolates of the white-rot basidiomycete fungus Dichomitus squalens.</title>
        <authorList>
            <consortium name="DOE Joint Genome Institute"/>
            <person name="Lopez S.C."/>
            <person name="Andreopoulos B."/>
            <person name="Pangilinan J."/>
            <person name="Lipzen A."/>
            <person name="Riley R."/>
            <person name="Ahrendt S."/>
            <person name="Ng V."/>
            <person name="Barry K."/>
            <person name="Daum C."/>
            <person name="Grigoriev I.V."/>
            <person name="Hilden K.S."/>
            <person name="Makela M.R."/>
            <person name="de Vries R.P."/>
        </authorList>
    </citation>
    <scope>NUCLEOTIDE SEQUENCE [LARGE SCALE GENOMIC DNA]</scope>
    <source>
        <strain evidence="2">OM18370.1</strain>
    </source>
</reference>
<dbReference type="EMBL" id="ML143389">
    <property type="protein sequence ID" value="TBU34024.1"/>
    <property type="molecule type" value="Genomic_DNA"/>
</dbReference>
<dbReference type="SUPFAM" id="SSF81383">
    <property type="entry name" value="F-box domain"/>
    <property type="match status" value="1"/>
</dbReference>
<gene>
    <name evidence="2" type="ORF">BD311DRAFT_861294</name>
</gene>
<evidence type="ECO:0000259" key="1">
    <source>
        <dbReference type="Pfam" id="PF12937"/>
    </source>
</evidence>
<dbReference type="InterPro" id="IPR001810">
    <property type="entry name" value="F-box_dom"/>
</dbReference>
<evidence type="ECO:0000313" key="2">
    <source>
        <dbReference type="EMBL" id="TBU34024.1"/>
    </source>
</evidence>
<dbReference type="Pfam" id="PF12937">
    <property type="entry name" value="F-box-like"/>
    <property type="match status" value="1"/>
</dbReference>
<dbReference type="CDD" id="cd09917">
    <property type="entry name" value="F-box_SF"/>
    <property type="match status" value="1"/>
</dbReference>
<dbReference type="AlphaFoldDB" id="A0A4Q9N0Q8"/>
<feature type="domain" description="F-box" evidence="1">
    <location>
        <begin position="62"/>
        <end position="90"/>
    </location>
</feature>
<proteinExistence type="predicted"/>
<dbReference type="OrthoDB" id="2745177at2759"/>
<accession>A0A4Q9N0Q8</accession>
<protein>
    <recommendedName>
        <fullName evidence="1">F-box domain-containing protein</fullName>
    </recommendedName>
</protein>
<dbReference type="InterPro" id="IPR036047">
    <property type="entry name" value="F-box-like_dom_sf"/>
</dbReference>
<sequence>MPPRKRVKLNDGKALAGDRTELTSISNPVVASAASTDPDAESSRKSRIRKGCLKDIPNCAVELQLEIFGYLQPQDLFNLSRTCKAFHSFFLHRSNERLWEASLKNDEDLPERPPWMSIPAFIHLLYSPYCQNCASPNVRKATWLWFARYCSHCLPQMSSSTMAVEEKLKRVDAVLQRQFKNQPGWFLHGIDEERPKDPQRGYYNYRYHRQQEKRYLARDVDQLISKWKALPERKGYDILDAFCLKRKNELIVRVKYARDCEEWYEERKQDRKDELQDVRKERFEAILELLKETGWKKELDFLGKYGLEKMSRLPVVRQSTKLTDKGWEKVQDALDGFLNDTRAQRLKAEKEPIIKERFAELDAAIVAYCVTFPRNATMRCRPLAFDLAPMKELERLANAPVSENVTRESFASIVPKLVDKWFAKQKAEFESFLRPHIKCDRVPQGVGILDLAIAVFNLGTDYRPSGLRYPYILTQWRFRGSNSKRLLGVLPPGHYASCAANHYYQIPFTVSGLDKMEVEQGIKWMRSILTALGLDPDRTTAAELEKCEGRLRCAKCKADGQPDVVYAWEAAFLHTANNNSGKKTCYHSRWVRVKAPDMARVKELEATAHEVTLDTERFGWCCSLCLEDWWPGKANEIRQHLAQKHQIEDARRAVEDGTVYINPEHRRVLRKPPVTLLPP</sequence>
<dbReference type="Gene3D" id="1.20.1280.50">
    <property type="match status" value="1"/>
</dbReference>